<sequence length="99" mass="11251">MSCTDSSLLKLFRNLAGLGHGDIPSPETATFSSEDEHFFQYTSGRWIYNEREQTCIQYVSFNVDALKRVAAAVVKANRCVEMIKTAEDVLSKHFPLDFR</sequence>
<evidence type="ECO:0000313" key="2">
    <source>
        <dbReference type="Proteomes" id="UP001194468"/>
    </source>
</evidence>
<accession>A0AAD4C1Z0</accession>
<reference evidence="1" key="2">
    <citation type="journal article" date="2020" name="Nat. Commun.">
        <title>Large-scale genome sequencing of mycorrhizal fungi provides insights into the early evolution of symbiotic traits.</title>
        <authorList>
            <person name="Miyauchi S."/>
            <person name="Kiss E."/>
            <person name="Kuo A."/>
            <person name="Drula E."/>
            <person name="Kohler A."/>
            <person name="Sanchez-Garcia M."/>
            <person name="Morin E."/>
            <person name="Andreopoulos B."/>
            <person name="Barry K.W."/>
            <person name="Bonito G."/>
            <person name="Buee M."/>
            <person name="Carver A."/>
            <person name="Chen C."/>
            <person name="Cichocki N."/>
            <person name="Clum A."/>
            <person name="Culley D."/>
            <person name="Crous P.W."/>
            <person name="Fauchery L."/>
            <person name="Girlanda M."/>
            <person name="Hayes R.D."/>
            <person name="Keri Z."/>
            <person name="LaButti K."/>
            <person name="Lipzen A."/>
            <person name="Lombard V."/>
            <person name="Magnuson J."/>
            <person name="Maillard F."/>
            <person name="Murat C."/>
            <person name="Nolan M."/>
            <person name="Ohm R.A."/>
            <person name="Pangilinan J."/>
            <person name="Pereira M.F."/>
            <person name="Perotto S."/>
            <person name="Peter M."/>
            <person name="Pfister S."/>
            <person name="Riley R."/>
            <person name="Sitrit Y."/>
            <person name="Stielow J.B."/>
            <person name="Szollosi G."/>
            <person name="Zifcakova L."/>
            <person name="Stursova M."/>
            <person name="Spatafora J.W."/>
            <person name="Tedersoo L."/>
            <person name="Vaario L.M."/>
            <person name="Yamada A."/>
            <person name="Yan M."/>
            <person name="Wang P."/>
            <person name="Xu J."/>
            <person name="Bruns T."/>
            <person name="Baldrian P."/>
            <person name="Vilgalys R."/>
            <person name="Dunand C."/>
            <person name="Henrissat B."/>
            <person name="Grigoriev I.V."/>
            <person name="Hibbett D."/>
            <person name="Nagy L.G."/>
            <person name="Martin F.M."/>
        </authorList>
    </citation>
    <scope>NUCLEOTIDE SEQUENCE</scope>
    <source>
        <strain evidence="1">BED1</strain>
    </source>
</reference>
<dbReference type="Proteomes" id="UP001194468">
    <property type="component" value="Unassembled WGS sequence"/>
</dbReference>
<gene>
    <name evidence="1" type="ORF">L210DRAFT_3642556</name>
</gene>
<organism evidence="1 2">
    <name type="scientific">Boletus edulis BED1</name>
    <dbReference type="NCBI Taxonomy" id="1328754"/>
    <lineage>
        <taxon>Eukaryota</taxon>
        <taxon>Fungi</taxon>
        <taxon>Dikarya</taxon>
        <taxon>Basidiomycota</taxon>
        <taxon>Agaricomycotina</taxon>
        <taxon>Agaricomycetes</taxon>
        <taxon>Agaricomycetidae</taxon>
        <taxon>Boletales</taxon>
        <taxon>Boletineae</taxon>
        <taxon>Boletaceae</taxon>
        <taxon>Boletoideae</taxon>
        <taxon>Boletus</taxon>
    </lineage>
</organism>
<protein>
    <submittedName>
        <fullName evidence="1">Uncharacterized protein</fullName>
    </submittedName>
</protein>
<dbReference type="AlphaFoldDB" id="A0AAD4C1Z0"/>
<reference evidence="1" key="1">
    <citation type="submission" date="2019-10" db="EMBL/GenBank/DDBJ databases">
        <authorList>
            <consortium name="DOE Joint Genome Institute"/>
            <person name="Kuo A."/>
            <person name="Miyauchi S."/>
            <person name="Kiss E."/>
            <person name="Drula E."/>
            <person name="Kohler A."/>
            <person name="Sanchez-Garcia M."/>
            <person name="Andreopoulos B."/>
            <person name="Barry K.W."/>
            <person name="Bonito G."/>
            <person name="Buee M."/>
            <person name="Carver A."/>
            <person name="Chen C."/>
            <person name="Cichocki N."/>
            <person name="Clum A."/>
            <person name="Culley D."/>
            <person name="Crous P.W."/>
            <person name="Fauchery L."/>
            <person name="Girlanda M."/>
            <person name="Hayes R."/>
            <person name="Keri Z."/>
            <person name="LaButti K."/>
            <person name="Lipzen A."/>
            <person name="Lombard V."/>
            <person name="Magnuson J."/>
            <person name="Maillard F."/>
            <person name="Morin E."/>
            <person name="Murat C."/>
            <person name="Nolan M."/>
            <person name="Ohm R."/>
            <person name="Pangilinan J."/>
            <person name="Pereira M."/>
            <person name="Perotto S."/>
            <person name="Peter M."/>
            <person name="Riley R."/>
            <person name="Sitrit Y."/>
            <person name="Stielow B."/>
            <person name="Szollosi G."/>
            <person name="Zifcakova L."/>
            <person name="Stursova M."/>
            <person name="Spatafora J.W."/>
            <person name="Tedersoo L."/>
            <person name="Vaario L.-M."/>
            <person name="Yamada A."/>
            <person name="Yan M."/>
            <person name="Wang P."/>
            <person name="Xu J."/>
            <person name="Bruns T."/>
            <person name="Baldrian P."/>
            <person name="Vilgalys R."/>
            <person name="Henrissat B."/>
            <person name="Grigoriev I.V."/>
            <person name="Hibbett D."/>
            <person name="Nagy L.G."/>
            <person name="Martin F.M."/>
        </authorList>
    </citation>
    <scope>NUCLEOTIDE SEQUENCE</scope>
    <source>
        <strain evidence="1">BED1</strain>
    </source>
</reference>
<proteinExistence type="predicted"/>
<dbReference type="EMBL" id="WHUW01000005">
    <property type="protein sequence ID" value="KAF8446316.1"/>
    <property type="molecule type" value="Genomic_DNA"/>
</dbReference>
<comment type="caution">
    <text evidence="1">The sequence shown here is derived from an EMBL/GenBank/DDBJ whole genome shotgun (WGS) entry which is preliminary data.</text>
</comment>
<keyword evidence="2" id="KW-1185">Reference proteome</keyword>
<name>A0AAD4C1Z0_BOLED</name>
<evidence type="ECO:0000313" key="1">
    <source>
        <dbReference type="EMBL" id="KAF8446316.1"/>
    </source>
</evidence>